<keyword evidence="2" id="KW-1185">Reference proteome</keyword>
<protein>
    <submittedName>
        <fullName evidence="1">Uncharacterized protein</fullName>
    </submittedName>
</protein>
<accession>A0AAV8VKI0</accession>
<sequence>MANNEEIEQLVNNICNTFVNKLEARLDKKFSKLSDKLSELSDGFKVLTEVVDVNKKAIQSIRTTADYLEQYHKRNTLRFHGLPESLPRGNDMSTILSFIEDKMQIQCTKNDIDSIFRASKLIDAANKPRSLIVNFVTNIKRNEVYSAKKRLKNSGVVVFEDLSKSRFHLLSEAKKKYGNRDVWTTGGKVYVLRENKKWVVNSVDDL</sequence>
<dbReference type="Gene3D" id="3.30.70.1820">
    <property type="entry name" value="L1 transposable element, RRM domain"/>
    <property type="match status" value="1"/>
</dbReference>
<reference evidence="1 2" key="1">
    <citation type="journal article" date="2023" name="Insect Mol. Biol.">
        <title>Genome sequencing provides insights into the evolution of gene families encoding plant cell wall-degrading enzymes in longhorned beetles.</title>
        <authorList>
            <person name="Shin N.R."/>
            <person name="Okamura Y."/>
            <person name="Kirsch R."/>
            <person name="Pauchet Y."/>
        </authorList>
    </citation>
    <scope>NUCLEOTIDE SEQUENCE [LARGE SCALE GENOMIC DNA]</scope>
    <source>
        <strain evidence="1">EAD_L_NR</strain>
    </source>
</reference>
<proteinExistence type="predicted"/>
<dbReference type="EMBL" id="JANEYG010000070">
    <property type="protein sequence ID" value="KAJ8914495.1"/>
    <property type="molecule type" value="Genomic_DNA"/>
</dbReference>
<evidence type="ECO:0000313" key="2">
    <source>
        <dbReference type="Proteomes" id="UP001159042"/>
    </source>
</evidence>
<evidence type="ECO:0000313" key="1">
    <source>
        <dbReference type="EMBL" id="KAJ8914495.1"/>
    </source>
</evidence>
<gene>
    <name evidence="1" type="ORF">NQ315_002767</name>
</gene>
<name>A0AAV8VKI0_9CUCU</name>
<organism evidence="1 2">
    <name type="scientific">Exocentrus adspersus</name>
    <dbReference type="NCBI Taxonomy" id="1586481"/>
    <lineage>
        <taxon>Eukaryota</taxon>
        <taxon>Metazoa</taxon>
        <taxon>Ecdysozoa</taxon>
        <taxon>Arthropoda</taxon>
        <taxon>Hexapoda</taxon>
        <taxon>Insecta</taxon>
        <taxon>Pterygota</taxon>
        <taxon>Neoptera</taxon>
        <taxon>Endopterygota</taxon>
        <taxon>Coleoptera</taxon>
        <taxon>Polyphaga</taxon>
        <taxon>Cucujiformia</taxon>
        <taxon>Chrysomeloidea</taxon>
        <taxon>Cerambycidae</taxon>
        <taxon>Lamiinae</taxon>
        <taxon>Acanthocinini</taxon>
        <taxon>Exocentrus</taxon>
    </lineage>
</organism>
<dbReference type="Proteomes" id="UP001159042">
    <property type="component" value="Unassembled WGS sequence"/>
</dbReference>
<comment type="caution">
    <text evidence="1">The sequence shown here is derived from an EMBL/GenBank/DDBJ whole genome shotgun (WGS) entry which is preliminary data.</text>
</comment>
<dbReference type="AlphaFoldDB" id="A0AAV8VKI0"/>